<keyword evidence="3" id="KW-1133">Transmembrane helix</keyword>
<dbReference type="AlphaFoldDB" id="A0A7H8N8K7"/>
<dbReference type="RefSeq" id="WP_176162492.1">
    <property type="nucleotide sequence ID" value="NZ_CP054929.1"/>
</dbReference>
<evidence type="ECO:0000313" key="5">
    <source>
        <dbReference type="Proteomes" id="UP000509303"/>
    </source>
</evidence>
<evidence type="ECO:0000256" key="2">
    <source>
        <dbReference type="SAM" id="MobiDB-lite"/>
    </source>
</evidence>
<organism evidence="4 5">
    <name type="scientific">Streptomyces buecherae</name>
    <dbReference type="NCBI Taxonomy" id="2763006"/>
    <lineage>
        <taxon>Bacteria</taxon>
        <taxon>Bacillati</taxon>
        <taxon>Actinomycetota</taxon>
        <taxon>Actinomycetes</taxon>
        <taxon>Kitasatosporales</taxon>
        <taxon>Streptomycetaceae</taxon>
        <taxon>Streptomyces</taxon>
    </lineage>
</organism>
<keyword evidence="3" id="KW-0472">Membrane</keyword>
<protein>
    <recommendedName>
        <fullName evidence="6">Secreted protein</fullName>
    </recommendedName>
</protein>
<feature type="transmembrane region" description="Helical" evidence="3">
    <location>
        <begin position="39"/>
        <end position="59"/>
    </location>
</feature>
<dbReference type="PROSITE" id="PS51257">
    <property type="entry name" value="PROKAR_LIPOPROTEIN"/>
    <property type="match status" value="1"/>
</dbReference>
<feature type="transmembrane region" description="Helical" evidence="3">
    <location>
        <begin position="12"/>
        <end position="33"/>
    </location>
</feature>
<keyword evidence="1" id="KW-0175">Coiled coil</keyword>
<accession>A0A7H8N8K7</accession>
<keyword evidence="5" id="KW-1185">Reference proteome</keyword>
<feature type="compositionally biased region" description="Low complexity" evidence="2">
    <location>
        <begin position="453"/>
        <end position="471"/>
    </location>
</feature>
<feature type="region of interest" description="Disordered" evidence="2">
    <location>
        <begin position="444"/>
        <end position="475"/>
    </location>
</feature>
<sequence>MPRGRHRHSLPLHRLLPPLAVAGVSTACAAAAWLVGEPLLVRSLATVAAVAAIVGAVLLRRWDSAADKRLADLNRARLRDEWRTEERVAELEADAERARGARTKLDAKLRAKRAELARLRNEHAALLRRYATAETERARTLEERRRLALGAPSATAAALDGDVVETPGAAVAAAAVAAARGARADAARPATGRERAAATGGVPTMRLTGLLQPAVYERAAAALRDLARNAAEQRATDAATADAATRGVVTADVTTADAATGATVAGATVAAEPVEQAVPAEPAGRVEAGSGVAPGLATAARATADAVVADAAEGDSAADTADVAADVAAEADADPAVAPAAAADDVAADRNAVRDALAAEATEAAEHGRADGVTGLAGPATAPIAAAVVPQPAQPAPQWRPASRVVGGFDFFGNASGAPAARRADALEDDLADVVGAEAVADHAAHARDAHQAQHAQDTQDIQDATTASTEDAADDRVIDLTAHDETEQIDLAELRGAIS</sequence>
<reference evidence="4 5" key="1">
    <citation type="submission" date="2020-06" db="EMBL/GenBank/DDBJ databases">
        <title>Genome mining for natural products.</title>
        <authorList>
            <person name="Zhang B."/>
            <person name="Shi J."/>
            <person name="Ge H."/>
        </authorList>
    </citation>
    <scope>NUCLEOTIDE SEQUENCE [LARGE SCALE GENOMIC DNA]</scope>
    <source>
        <strain evidence="4 5">NA00687</strain>
    </source>
</reference>
<dbReference type="EMBL" id="CP054929">
    <property type="protein sequence ID" value="QKW50759.1"/>
    <property type="molecule type" value="Genomic_DNA"/>
</dbReference>
<keyword evidence="3" id="KW-0812">Transmembrane</keyword>
<evidence type="ECO:0000256" key="3">
    <source>
        <dbReference type="SAM" id="Phobius"/>
    </source>
</evidence>
<gene>
    <name evidence="4" type="ORF">HUT08_15825</name>
</gene>
<evidence type="ECO:0000313" key="4">
    <source>
        <dbReference type="EMBL" id="QKW50759.1"/>
    </source>
</evidence>
<dbReference type="Proteomes" id="UP000509303">
    <property type="component" value="Chromosome"/>
</dbReference>
<feature type="coiled-coil region" evidence="1">
    <location>
        <begin position="88"/>
        <end position="136"/>
    </location>
</feature>
<evidence type="ECO:0008006" key="6">
    <source>
        <dbReference type="Google" id="ProtNLM"/>
    </source>
</evidence>
<proteinExistence type="predicted"/>
<name>A0A7H8N8K7_9ACTN</name>
<evidence type="ECO:0000256" key="1">
    <source>
        <dbReference type="SAM" id="Coils"/>
    </source>
</evidence>